<evidence type="ECO:0000256" key="1">
    <source>
        <dbReference type="SAM" id="MobiDB-lite"/>
    </source>
</evidence>
<reference evidence="3 4" key="1">
    <citation type="submission" date="2020-04" db="EMBL/GenBank/DDBJ databases">
        <title>Draft genome of Leeia sp. IMCC25680.</title>
        <authorList>
            <person name="Song J."/>
            <person name="Cho J.-C."/>
        </authorList>
    </citation>
    <scope>NUCLEOTIDE SEQUENCE [LARGE SCALE GENOMIC DNA]</scope>
    <source>
        <strain evidence="3 4">IMCC25680</strain>
    </source>
</reference>
<feature type="region of interest" description="Disordered" evidence="1">
    <location>
        <begin position="84"/>
        <end position="104"/>
    </location>
</feature>
<accession>A0A847SB52</accession>
<organism evidence="3 4">
    <name type="scientific">Leeia aquatica</name>
    <dbReference type="NCBI Taxonomy" id="2725557"/>
    <lineage>
        <taxon>Bacteria</taxon>
        <taxon>Pseudomonadati</taxon>
        <taxon>Pseudomonadota</taxon>
        <taxon>Betaproteobacteria</taxon>
        <taxon>Neisseriales</taxon>
        <taxon>Leeiaceae</taxon>
        <taxon>Leeia</taxon>
    </lineage>
</organism>
<keyword evidence="4" id="KW-1185">Reference proteome</keyword>
<feature type="signal peptide" evidence="2">
    <location>
        <begin position="1"/>
        <end position="18"/>
    </location>
</feature>
<dbReference type="EMBL" id="JABAIM010000001">
    <property type="protein sequence ID" value="NLR74318.1"/>
    <property type="molecule type" value="Genomic_DNA"/>
</dbReference>
<dbReference type="Proteomes" id="UP000587991">
    <property type="component" value="Unassembled WGS sequence"/>
</dbReference>
<protein>
    <submittedName>
        <fullName evidence="3">Uncharacterized protein</fullName>
    </submittedName>
</protein>
<evidence type="ECO:0000313" key="3">
    <source>
        <dbReference type="EMBL" id="NLR74318.1"/>
    </source>
</evidence>
<proteinExistence type="predicted"/>
<keyword evidence="2" id="KW-0732">Signal</keyword>
<feature type="chain" id="PRO_5032671166" evidence="2">
    <location>
        <begin position="19"/>
        <end position="146"/>
    </location>
</feature>
<sequence length="146" mass="15866">MRKLLPVALLLCGLSAQAAEWARVGNDNRIDLSAVKLKSGSVTYQVRWDNPKDANDYMFTEIVANCKSGDTYFSRIYEHHPGKKAAFRKPTGESAKHGNPPKDSPIGFLNNLFCSGQASVKTIEEALYQAPAESTAPSPEKPASAP</sequence>
<gene>
    <name evidence="3" type="ORF">HF682_04010</name>
</gene>
<evidence type="ECO:0000256" key="2">
    <source>
        <dbReference type="SAM" id="SignalP"/>
    </source>
</evidence>
<dbReference type="AlphaFoldDB" id="A0A847SB52"/>
<evidence type="ECO:0000313" key="4">
    <source>
        <dbReference type="Proteomes" id="UP000587991"/>
    </source>
</evidence>
<comment type="caution">
    <text evidence="3">The sequence shown here is derived from an EMBL/GenBank/DDBJ whole genome shotgun (WGS) entry which is preliminary data.</text>
</comment>
<dbReference type="RefSeq" id="WP_168875940.1">
    <property type="nucleotide sequence ID" value="NZ_JABAIM010000001.1"/>
</dbReference>
<name>A0A847SB52_9NEIS</name>